<protein>
    <submittedName>
        <fullName evidence="3">Glutathione S-transferase</fullName>
    </submittedName>
</protein>
<dbReference type="SUPFAM" id="SSF47616">
    <property type="entry name" value="GST C-terminal domain-like"/>
    <property type="match status" value="1"/>
</dbReference>
<dbReference type="AlphaFoldDB" id="A0A0B2BY07"/>
<dbReference type="InterPro" id="IPR004046">
    <property type="entry name" value="GST_C"/>
</dbReference>
<evidence type="ECO:0000313" key="4">
    <source>
        <dbReference type="Proteomes" id="UP000030988"/>
    </source>
</evidence>
<feature type="domain" description="GST C-terminal" evidence="2">
    <location>
        <begin position="101"/>
        <end position="239"/>
    </location>
</feature>
<dbReference type="EMBL" id="JTDN01000002">
    <property type="protein sequence ID" value="KHL24571.1"/>
    <property type="molecule type" value="Genomic_DNA"/>
</dbReference>
<evidence type="ECO:0000259" key="2">
    <source>
        <dbReference type="PROSITE" id="PS50405"/>
    </source>
</evidence>
<evidence type="ECO:0000259" key="1">
    <source>
        <dbReference type="PROSITE" id="PS50404"/>
    </source>
</evidence>
<sequence length="243" mass="26584">MAYELWYWPGLPGRGEFVRLALEAAGQPYADKGCEAGAEALMQDLQGRSGIRPFAPPYLVDTDMADGGGTLVIGQVAHIVTYLAHKHDFAGDTFPLQLELTQLQLDITDMVAEVHATHHPLANALYYDDQKDAAARRAAEFRAERMPKFLDHFEEALSAAGGPFMTGAAWSHVDTSLFQLLEGLDYAFPQRMAALRGDYPALARMRAAVAALPGVAAYLASDRRQAFNEDGIFRHYPELDAAG</sequence>
<dbReference type="PROSITE" id="PS50405">
    <property type="entry name" value="GST_CTER"/>
    <property type="match status" value="1"/>
</dbReference>
<dbReference type="GO" id="GO:0004364">
    <property type="term" value="F:glutathione transferase activity"/>
    <property type="evidence" value="ECO:0007669"/>
    <property type="project" value="TreeGrafter"/>
</dbReference>
<keyword evidence="4" id="KW-1185">Reference proteome</keyword>
<dbReference type="PANTHER" id="PTHR11571:SF263">
    <property type="entry name" value="GLUTATHIONE S-TRANSFERASE"/>
    <property type="match status" value="1"/>
</dbReference>
<dbReference type="STRING" id="1572751.PK98_11325"/>
<dbReference type="SUPFAM" id="SSF52833">
    <property type="entry name" value="Thioredoxin-like"/>
    <property type="match status" value="1"/>
</dbReference>
<dbReference type="GO" id="GO:0006749">
    <property type="term" value="P:glutathione metabolic process"/>
    <property type="evidence" value="ECO:0007669"/>
    <property type="project" value="TreeGrafter"/>
</dbReference>
<dbReference type="Gene3D" id="3.40.30.10">
    <property type="entry name" value="Glutaredoxin"/>
    <property type="match status" value="1"/>
</dbReference>
<reference evidence="3 4" key="1">
    <citation type="submission" date="2014-11" db="EMBL/GenBank/DDBJ databases">
        <title>Draft genome sequence of Kirrobacter mercurialis.</title>
        <authorList>
            <person name="Coil D.A."/>
            <person name="Eisen J.A."/>
        </authorList>
    </citation>
    <scope>NUCLEOTIDE SEQUENCE [LARGE SCALE GENOMIC DNA]</scope>
    <source>
        <strain evidence="3 4">Coronado</strain>
    </source>
</reference>
<dbReference type="Pfam" id="PF14497">
    <property type="entry name" value="GST_C_3"/>
    <property type="match status" value="1"/>
</dbReference>
<dbReference type="InterPro" id="IPR036249">
    <property type="entry name" value="Thioredoxin-like_sf"/>
</dbReference>
<dbReference type="InterPro" id="IPR050213">
    <property type="entry name" value="GST_superfamily"/>
</dbReference>
<comment type="caution">
    <text evidence="3">The sequence shown here is derived from an EMBL/GenBank/DDBJ whole genome shotgun (WGS) entry which is preliminary data.</text>
</comment>
<dbReference type="RefSeq" id="WP_039097602.1">
    <property type="nucleotide sequence ID" value="NZ_JTDN01000002.1"/>
</dbReference>
<dbReference type="InterPro" id="IPR010987">
    <property type="entry name" value="Glutathione-S-Trfase_C-like"/>
</dbReference>
<evidence type="ECO:0000313" key="3">
    <source>
        <dbReference type="EMBL" id="KHL24571.1"/>
    </source>
</evidence>
<dbReference type="InterPro" id="IPR004045">
    <property type="entry name" value="Glutathione_S-Trfase_N"/>
</dbReference>
<dbReference type="PANTHER" id="PTHR11571">
    <property type="entry name" value="GLUTATHIONE S-TRANSFERASE"/>
    <property type="match status" value="1"/>
</dbReference>
<name>A0A0B2BY07_9SPHN</name>
<dbReference type="InterPro" id="IPR036282">
    <property type="entry name" value="Glutathione-S-Trfase_C_sf"/>
</dbReference>
<feature type="domain" description="GST N-terminal" evidence="1">
    <location>
        <begin position="1"/>
        <end position="91"/>
    </location>
</feature>
<dbReference type="OrthoDB" id="7203409at2"/>
<keyword evidence="3" id="KW-0808">Transferase</keyword>
<dbReference type="PROSITE" id="PS50404">
    <property type="entry name" value="GST_NTER"/>
    <property type="match status" value="1"/>
</dbReference>
<organism evidence="3 4">
    <name type="scientific">Croceibacterium mercuriale</name>
    <dbReference type="NCBI Taxonomy" id="1572751"/>
    <lineage>
        <taxon>Bacteria</taxon>
        <taxon>Pseudomonadati</taxon>
        <taxon>Pseudomonadota</taxon>
        <taxon>Alphaproteobacteria</taxon>
        <taxon>Sphingomonadales</taxon>
        <taxon>Erythrobacteraceae</taxon>
        <taxon>Croceibacterium</taxon>
    </lineage>
</organism>
<dbReference type="Gene3D" id="1.20.1050.10">
    <property type="match status" value="1"/>
</dbReference>
<proteinExistence type="predicted"/>
<dbReference type="Proteomes" id="UP000030988">
    <property type="component" value="Unassembled WGS sequence"/>
</dbReference>
<accession>A0A0B2BY07</accession>
<gene>
    <name evidence="3" type="ORF">PK98_11325</name>
</gene>